<proteinExistence type="predicted"/>
<gene>
    <name evidence="1" type="ORF">F5148DRAFT_974649</name>
</gene>
<name>A0ACC0UJP0_9AGAM</name>
<evidence type="ECO:0000313" key="1">
    <source>
        <dbReference type="EMBL" id="KAI9511795.1"/>
    </source>
</evidence>
<evidence type="ECO:0000313" key="2">
    <source>
        <dbReference type="Proteomes" id="UP001207468"/>
    </source>
</evidence>
<dbReference type="Proteomes" id="UP001207468">
    <property type="component" value="Unassembled WGS sequence"/>
</dbReference>
<sequence length="185" mass="20410">MDHWTVGKFVGLFSFKGLYTLSFSFVFGMSLWVTFIGGVIAYKTLPRQHFSTLQHRTFPIYFKLNALVSTGLLLVWIRNHSSVITHIAHPTIPDVSQAYALVVAAASQALNSLWIGPATGKLLIVRLKLEKQEGKDAHDADVSAEMKAMNAKFARLHGYSSLANLVSFLALAFHGLWIGNYGISA</sequence>
<dbReference type="EMBL" id="JAGFNK010000017">
    <property type="protein sequence ID" value="KAI9511795.1"/>
    <property type="molecule type" value="Genomic_DNA"/>
</dbReference>
<comment type="caution">
    <text evidence="1">The sequence shown here is derived from an EMBL/GenBank/DDBJ whole genome shotgun (WGS) entry which is preliminary data.</text>
</comment>
<organism evidence="1 2">
    <name type="scientific">Russula earlei</name>
    <dbReference type="NCBI Taxonomy" id="71964"/>
    <lineage>
        <taxon>Eukaryota</taxon>
        <taxon>Fungi</taxon>
        <taxon>Dikarya</taxon>
        <taxon>Basidiomycota</taxon>
        <taxon>Agaricomycotina</taxon>
        <taxon>Agaricomycetes</taxon>
        <taxon>Russulales</taxon>
        <taxon>Russulaceae</taxon>
        <taxon>Russula</taxon>
    </lineage>
</organism>
<keyword evidence="2" id="KW-1185">Reference proteome</keyword>
<accession>A0ACC0UJP0</accession>
<protein>
    <submittedName>
        <fullName evidence="1">Uncharacterized protein</fullName>
    </submittedName>
</protein>
<reference evidence="1" key="1">
    <citation type="submission" date="2021-03" db="EMBL/GenBank/DDBJ databases">
        <title>Evolutionary priming and transition to the ectomycorrhizal habit in an iconic lineage of mushroom-forming fungi: is preadaptation a requirement?</title>
        <authorList>
            <consortium name="DOE Joint Genome Institute"/>
            <person name="Looney B.P."/>
            <person name="Miyauchi S."/>
            <person name="Morin E."/>
            <person name="Drula E."/>
            <person name="Courty P.E."/>
            <person name="Chicoki N."/>
            <person name="Fauchery L."/>
            <person name="Kohler A."/>
            <person name="Kuo A."/>
            <person name="LaButti K."/>
            <person name="Pangilinan J."/>
            <person name="Lipzen A."/>
            <person name="Riley R."/>
            <person name="Andreopoulos W."/>
            <person name="He G."/>
            <person name="Johnson J."/>
            <person name="Barry K.W."/>
            <person name="Grigoriev I.V."/>
            <person name="Nagy L."/>
            <person name="Hibbett D."/>
            <person name="Henrissat B."/>
            <person name="Matheny P.B."/>
            <person name="Labbe J."/>
            <person name="Martin A.F."/>
        </authorList>
    </citation>
    <scope>NUCLEOTIDE SEQUENCE</scope>
    <source>
        <strain evidence="1">BPL698</strain>
    </source>
</reference>